<feature type="transmembrane region" description="Helical" evidence="1">
    <location>
        <begin position="67"/>
        <end position="88"/>
    </location>
</feature>
<evidence type="ECO:0000313" key="2">
    <source>
        <dbReference type="EMBL" id="POP53335.1"/>
    </source>
</evidence>
<gene>
    <name evidence="2" type="ORF">C0068_07435</name>
</gene>
<keyword evidence="1" id="KW-0812">Transmembrane</keyword>
<comment type="caution">
    <text evidence="2">The sequence shown here is derived from an EMBL/GenBank/DDBJ whole genome shotgun (WGS) entry which is preliminary data.</text>
</comment>
<reference evidence="2" key="1">
    <citation type="submission" date="2018-01" db="EMBL/GenBank/DDBJ databases">
        <authorList>
            <person name="Yu X.-D."/>
        </authorList>
    </citation>
    <scope>NUCLEOTIDE SEQUENCE</scope>
    <source>
        <strain evidence="2">ZX-21</strain>
    </source>
</reference>
<evidence type="ECO:0000256" key="1">
    <source>
        <dbReference type="SAM" id="Phobius"/>
    </source>
</evidence>
<name>A0A2S4HH68_9GAMM</name>
<feature type="transmembrane region" description="Helical" evidence="1">
    <location>
        <begin position="94"/>
        <end position="117"/>
    </location>
</feature>
<dbReference type="AlphaFoldDB" id="A0A2S4HH68"/>
<dbReference type="RefSeq" id="WP_103683859.1">
    <property type="nucleotide sequence ID" value="NZ_PQGG01000017.1"/>
</dbReference>
<organism evidence="2 3">
    <name type="scientific">Zhongshania marina</name>
    <dbReference type="NCBI Taxonomy" id="2304603"/>
    <lineage>
        <taxon>Bacteria</taxon>
        <taxon>Pseudomonadati</taxon>
        <taxon>Pseudomonadota</taxon>
        <taxon>Gammaproteobacteria</taxon>
        <taxon>Cellvibrionales</taxon>
        <taxon>Spongiibacteraceae</taxon>
        <taxon>Zhongshania</taxon>
    </lineage>
</organism>
<accession>A0A2S4HH68</accession>
<keyword evidence="1" id="KW-1133">Transmembrane helix</keyword>
<sequence length="188" mass="21500">MKRRLVFLTRHQEALTEIAEMLDQPHLQGWRWQIFTSADAEVQRLNLPLASPLLHSNMLGGAWRGGFWGLFFSWLLLLFGMSLFTIESELARDIIFYSLPLSMVFFGAWEGGLLGLMQDNPALKEYRAHAEEGAFVLLVDVQTVDQRLLKKIMAMCNAEQIGEHTQRMWGCPWRENIYSPAKLAVSAS</sequence>
<evidence type="ECO:0008006" key="4">
    <source>
        <dbReference type="Google" id="ProtNLM"/>
    </source>
</evidence>
<proteinExistence type="predicted"/>
<dbReference type="Proteomes" id="UP000237222">
    <property type="component" value="Unassembled WGS sequence"/>
</dbReference>
<dbReference type="OrthoDB" id="5741149at2"/>
<evidence type="ECO:0000313" key="3">
    <source>
        <dbReference type="Proteomes" id="UP000237222"/>
    </source>
</evidence>
<dbReference type="EMBL" id="PQGG01000017">
    <property type="protein sequence ID" value="POP53335.1"/>
    <property type="molecule type" value="Genomic_DNA"/>
</dbReference>
<keyword evidence="1" id="KW-0472">Membrane</keyword>
<protein>
    <recommendedName>
        <fullName evidence="4">DUF1269 domain-containing protein</fullName>
    </recommendedName>
</protein>